<feature type="region of interest" description="Disordered" evidence="1">
    <location>
        <begin position="32"/>
        <end position="88"/>
    </location>
</feature>
<gene>
    <name evidence="3" type="ORF">PQQ63_32345</name>
</gene>
<proteinExistence type="predicted"/>
<feature type="signal peptide" evidence="2">
    <location>
        <begin position="1"/>
        <end position="21"/>
    </location>
</feature>
<feature type="compositionally biased region" description="Low complexity" evidence="1">
    <location>
        <begin position="45"/>
        <end position="66"/>
    </location>
</feature>
<dbReference type="RefSeq" id="WP_408339970.1">
    <property type="nucleotide sequence ID" value="NZ_JAQQCF010000039.1"/>
</dbReference>
<feature type="chain" id="PRO_5046206355" evidence="2">
    <location>
        <begin position="22"/>
        <end position="215"/>
    </location>
</feature>
<evidence type="ECO:0000313" key="4">
    <source>
        <dbReference type="Proteomes" id="UP001629432"/>
    </source>
</evidence>
<reference evidence="3 4" key="1">
    <citation type="journal article" date="2024" name="Chem. Sci.">
        <title>Discovery of megapolipeptins by genome mining of a Burkholderiales bacteria collection.</title>
        <authorList>
            <person name="Paulo B.S."/>
            <person name="Recchia M.J.J."/>
            <person name="Lee S."/>
            <person name="Fergusson C.H."/>
            <person name="Romanowski S.B."/>
            <person name="Hernandez A."/>
            <person name="Krull N."/>
            <person name="Liu D.Y."/>
            <person name="Cavanagh H."/>
            <person name="Bos A."/>
            <person name="Gray C.A."/>
            <person name="Murphy B.T."/>
            <person name="Linington R.G."/>
            <person name="Eustaquio A.S."/>
        </authorList>
    </citation>
    <scope>NUCLEOTIDE SEQUENCE [LARGE SCALE GENOMIC DNA]</scope>
    <source>
        <strain evidence="3 4">RL17-338-BIC-A</strain>
    </source>
</reference>
<keyword evidence="2" id="KW-0732">Signal</keyword>
<evidence type="ECO:0000256" key="1">
    <source>
        <dbReference type="SAM" id="MobiDB-lite"/>
    </source>
</evidence>
<organism evidence="3 4">
    <name type="scientific">Paraburkholderia metrosideri</name>
    <dbReference type="NCBI Taxonomy" id="580937"/>
    <lineage>
        <taxon>Bacteria</taxon>
        <taxon>Pseudomonadati</taxon>
        <taxon>Pseudomonadota</taxon>
        <taxon>Betaproteobacteria</taxon>
        <taxon>Burkholderiales</taxon>
        <taxon>Burkholderiaceae</taxon>
        <taxon>Paraburkholderia</taxon>
    </lineage>
</organism>
<accession>A0ABW9E323</accession>
<comment type="caution">
    <text evidence="3">The sequence shown here is derived from an EMBL/GenBank/DDBJ whole genome shotgun (WGS) entry which is preliminary data.</text>
</comment>
<keyword evidence="4" id="KW-1185">Reference proteome</keyword>
<evidence type="ECO:0000313" key="3">
    <source>
        <dbReference type="EMBL" id="MFM0641392.1"/>
    </source>
</evidence>
<dbReference type="Proteomes" id="UP001629432">
    <property type="component" value="Unassembled WGS sequence"/>
</dbReference>
<feature type="region of interest" description="Disordered" evidence="1">
    <location>
        <begin position="189"/>
        <end position="215"/>
    </location>
</feature>
<dbReference type="EMBL" id="JAQQCF010000039">
    <property type="protein sequence ID" value="MFM0641392.1"/>
    <property type="molecule type" value="Genomic_DNA"/>
</dbReference>
<name>A0ABW9E323_9BURK</name>
<protein>
    <submittedName>
        <fullName evidence="3">Uncharacterized protein</fullName>
    </submittedName>
</protein>
<sequence length="215" mass="21298">MWVRAVATAVAVWCVSGAAMAAGYTEVWNPPESAGHTAKHARKTAGAPKVKSAAGAKAGSKHAANGQHGAQRVASASKRGVKPAAHDSVKKVTAKNVAHRGVVTGAGKPKSKAAVVVQGKKPHAQVAQAKSGQGRIMRANLVQGHAAHAHVVKVAAKTSAAKPAVVHTNAPAGAAKPAVAHTNAPAREANVTASPAGPTANPATASSGSLPPILH</sequence>
<evidence type="ECO:0000256" key="2">
    <source>
        <dbReference type="SAM" id="SignalP"/>
    </source>
</evidence>